<dbReference type="KEGG" id="mis:MICPUN_50504"/>
<feature type="transmembrane region" description="Helical" evidence="1">
    <location>
        <begin position="236"/>
        <end position="257"/>
    </location>
</feature>
<proteinExistence type="predicted"/>
<keyword evidence="1" id="KW-0812">Transmembrane</keyword>
<evidence type="ECO:0000256" key="1">
    <source>
        <dbReference type="SAM" id="Phobius"/>
    </source>
</evidence>
<keyword evidence="3" id="KW-1185">Reference proteome</keyword>
<protein>
    <submittedName>
        <fullName evidence="2">Uncharacterized protein</fullName>
    </submittedName>
</protein>
<organism evidence="2 3">
    <name type="scientific">Micromonas commoda (strain RCC299 / NOUM17 / CCMP2709)</name>
    <name type="common">Picoplanktonic green alga</name>
    <dbReference type="NCBI Taxonomy" id="296587"/>
    <lineage>
        <taxon>Eukaryota</taxon>
        <taxon>Viridiplantae</taxon>
        <taxon>Chlorophyta</taxon>
        <taxon>Mamiellophyceae</taxon>
        <taxon>Mamiellales</taxon>
        <taxon>Mamiellaceae</taxon>
        <taxon>Micromonas</taxon>
    </lineage>
</organism>
<dbReference type="Proteomes" id="UP000002009">
    <property type="component" value="Chromosome 9"/>
</dbReference>
<feature type="transmembrane region" description="Helical" evidence="1">
    <location>
        <begin position="189"/>
        <end position="215"/>
    </location>
</feature>
<dbReference type="AlphaFoldDB" id="C1EBV0"/>
<evidence type="ECO:0000313" key="3">
    <source>
        <dbReference type="Proteomes" id="UP000002009"/>
    </source>
</evidence>
<gene>
    <name evidence="2" type="ORF">MICPUN_50504</name>
</gene>
<dbReference type="RefSeq" id="XP_002504527.1">
    <property type="nucleotide sequence ID" value="XM_002504481.1"/>
</dbReference>
<keyword evidence="1" id="KW-1133">Transmembrane helix</keyword>
<name>C1EBV0_MICCC</name>
<evidence type="ECO:0000313" key="2">
    <source>
        <dbReference type="EMBL" id="ACO65785.1"/>
    </source>
</evidence>
<accession>C1EBV0</accession>
<dbReference type="InParanoid" id="C1EBV0"/>
<sequence>MSSSALRAACRRLSPAASTSYRQWVGGSACHLHTSRATLDDQHRTGELGPKEGKTLSFAERVAREAGLNATGSVRKAIIEREDAAMLMAIADRWNRTMLHNDSLWPLLKRLADPISNYWAVVVATREVGLMGARHRRCKFDDGPAAMCGPCVMRHRNETQNDPAEKDHEPCFHRSLGGRAISCHDWQEWTYAALYCQLWVAGCAATYALVSWSLVGLEKDWLQFQVARPKTVGREFVLMSWAILLNLAVLEYARVWLAGTTYRAIGWRIVKYGARWRRYMRWL</sequence>
<dbReference type="GeneID" id="8246085"/>
<dbReference type="EMBL" id="CP001329">
    <property type="protein sequence ID" value="ACO65785.1"/>
    <property type="molecule type" value="Genomic_DNA"/>
</dbReference>
<keyword evidence="1" id="KW-0472">Membrane</keyword>
<reference evidence="2 3" key="1">
    <citation type="journal article" date="2009" name="Science">
        <title>Green evolution and dynamic adaptations revealed by genomes of the marine picoeukaryotes Micromonas.</title>
        <authorList>
            <person name="Worden A.Z."/>
            <person name="Lee J.H."/>
            <person name="Mock T."/>
            <person name="Rouze P."/>
            <person name="Simmons M.P."/>
            <person name="Aerts A.L."/>
            <person name="Allen A.E."/>
            <person name="Cuvelier M.L."/>
            <person name="Derelle E."/>
            <person name="Everett M.V."/>
            <person name="Foulon E."/>
            <person name="Grimwood J."/>
            <person name="Gundlach H."/>
            <person name="Henrissat B."/>
            <person name="Napoli C."/>
            <person name="McDonald S.M."/>
            <person name="Parker M.S."/>
            <person name="Rombauts S."/>
            <person name="Salamov A."/>
            <person name="Von Dassow P."/>
            <person name="Badger J.H."/>
            <person name="Coutinho P.M."/>
            <person name="Demir E."/>
            <person name="Dubchak I."/>
            <person name="Gentemann C."/>
            <person name="Eikrem W."/>
            <person name="Gready J.E."/>
            <person name="John U."/>
            <person name="Lanier W."/>
            <person name="Lindquist E.A."/>
            <person name="Lucas S."/>
            <person name="Mayer K.F."/>
            <person name="Moreau H."/>
            <person name="Not F."/>
            <person name="Otillar R."/>
            <person name="Panaud O."/>
            <person name="Pangilinan J."/>
            <person name="Paulsen I."/>
            <person name="Piegu B."/>
            <person name="Poliakov A."/>
            <person name="Robbens S."/>
            <person name="Schmutz J."/>
            <person name="Toulza E."/>
            <person name="Wyss T."/>
            <person name="Zelensky A."/>
            <person name="Zhou K."/>
            <person name="Armbrust E.V."/>
            <person name="Bhattacharya D."/>
            <person name="Goodenough U.W."/>
            <person name="Van de Peer Y."/>
            <person name="Grigoriev I.V."/>
        </authorList>
    </citation>
    <scope>NUCLEOTIDE SEQUENCE [LARGE SCALE GENOMIC DNA]</scope>
    <source>
        <strain evidence="3">RCC299 / NOUM17</strain>
    </source>
</reference>